<organism evidence="1 2">
    <name type="scientific">Lasiosphaeria hispida</name>
    <dbReference type="NCBI Taxonomy" id="260671"/>
    <lineage>
        <taxon>Eukaryota</taxon>
        <taxon>Fungi</taxon>
        <taxon>Dikarya</taxon>
        <taxon>Ascomycota</taxon>
        <taxon>Pezizomycotina</taxon>
        <taxon>Sordariomycetes</taxon>
        <taxon>Sordariomycetidae</taxon>
        <taxon>Sordariales</taxon>
        <taxon>Lasiosphaeriaceae</taxon>
        <taxon>Lasiosphaeria</taxon>
    </lineage>
</organism>
<comment type="caution">
    <text evidence="1">The sequence shown here is derived from an EMBL/GenBank/DDBJ whole genome shotgun (WGS) entry which is preliminary data.</text>
</comment>
<reference evidence="1" key="1">
    <citation type="journal article" date="2023" name="Mol. Phylogenet. Evol.">
        <title>Genome-scale phylogeny and comparative genomics of the fungal order Sordariales.</title>
        <authorList>
            <person name="Hensen N."/>
            <person name="Bonometti L."/>
            <person name="Westerberg I."/>
            <person name="Brannstrom I.O."/>
            <person name="Guillou S."/>
            <person name="Cros-Aarteil S."/>
            <person name="Calhoun S."/>
            <person name="Haridas S."/>
            <person name="Kuo A."/>
            <person name="Mondo S."/>
            <person name="Pangilinan J."/>
            <person name="Riley R."/>
            <person name="LaButti K."/>
            <person name="Andreopoulos B."/>
            <person name="Lipzen A."/>
            <person name="Chen C."/>
            <person name="Yan M."/>
            <person name="Daum C."/>
            <person name="Ng V."/>
            <person name="Clum A."/>
            <person name="Steindorff A."/>
            <person name="Ohm R.A."/>
            <person name="Martin F."/>
            <person name="Silar P."/>
            <person name="Natvig D.O."/>
            <person name="Lalanne C."/>
            <person name="Gautier V."/>
            <person name="Ament-Velasquez S.L."/>
            <person name="Kruys A."/>
            <person name="Hutchinson M.I."/>
            <person name="Powell A.J."/>
            <person name="Barry K."/>
            <person name="Miller A.N."/>
            <person name="Grigoriev I.V."/>
            <person name="Debuchy R."/>
            <person name="Gladieux P."/>
            <person name="Hiltunen Thoren M."/>
            <person name="Johannesson H."/>
        </authorList>
    </citation>
    <scope>NUCLEOTIDE SEQUENCE</scope>
    <source>
        <strain evidence="1">CBS 955.72</strain>
    </source>
</reference>
<feature type="non-terminal residue" evidence="1">
    <location>
        <position position="1"/>
    </location>
</feature>
<evidence type="ECO:0000313" key="1">
    <source>
        <dbReference type="EMBL" id="KAK3363879.1"/>
    </source>
</evidence>
<dbReference type="AlphaFoldDB" id="A0AAJ0HWG3"/>
<feature type="non-terminal residue" evidence="1">
    <location>
        <position position="151"/>
    </location>
</feature>
<proteinExistence type="predicted"/>
<sequence>DSEWTVEVRVWCHDLLKVMRQGFSWTTSNVVPNGGFYRSYYDKRHERLHLGPFVHMRRWSLQEFTDRPELQCSWLADISVFTKSPQALATFCLDALLAPGIQQKIRYCSAWNEDRELVFSYTHRSLPERTPSMNCFVDELHPMYGSWWFWP</sequence>
<keyword evidence="2" id="KW-1185">Reference proteome</keyword>
<accession>A0AAJ0HWG3</accession>
<name>A0AAJ0HWG3_9PEZI</name>
<reference evidence="1" key="2">
    <citation type="submission" date="2023-06" db="EMBL/GenBank/DDBJ databases">
        <authorList>
            <consortium name="Lawrence Berkeley National Laboratory"/>
            <person name="Haridas S."/>
            <person name="Hensen N."/>
            <person name="Bonometti L."/>
            <person name="Westerberg I."/>
            <person name="Brannstrom I.O."/>
            <person name="Guillou S."/>
            <person name="Cros-Aarteil S."/>
            <person name="Calhoun S."/>
            <person name="Kuo A."/>
            <person name="Mondo S."/>
            <person name="Pangilinan J."/>
            <person name="Riley R."/>
            <person name="Labutti K."/>
            <person name="Andreopoulos B."/>
            <person name="Lipzen A."/>
            <person name="Chen C."/>
            <person name="Yanf M."/>
            <person name="Daum C."/>
            <person name="Ng V."/>
            <person name="Clum A."/>
            <person name="Steindorff A."/>
            <person name="Ohm R."/>
            <person name="Martin F."/>
            <person name="Silar P."/>
            <person name="Natvig D."/>
            <person name="Lalanne C."/>
            <person name="Gautier V."/>
            <person name="Ament-Velasquez S.L."/>
            <person name="Kruys A."/>
            <person name="Hutchinson M.I."/>
            <person name="Powell A.J."/>
            <person name="Barry K."/>
            <person name="Miller A.N."/>
            <person name="Grigoriev I.V."/>
            <person name="Debuchy R."/>
            <person name="Gladieux P."/>
            <person name="Thoren M.H."/>
            <person name="Johannesson H."/>
        </authorList>
    </citation>
    <scope>NUCLEOTIDE SEQUENCE</scope>
    <source>
        <strain evidence="1">CBS 955.72</strain>
    </source>
</reference>
<dbReference type="Proteomes" id="UP001275084">
    <property type="component" value="Unassembled WGS sequence"/>
</dbReference>
<evidence type="ECO:0000313" key="2">
    <source>
        <dbReference type="Proteomes" id="UP001275084"/>
    </source>
</evidence>
<dbReference type="EMBL" id="JAUIQD010000001">
    <property type="protein sequence ID" value="KAK3363879.1"/>
    <property type="molecule type" value="Genomic_DNA"/>
</dbReference>
<protein>
    <submittedName>
        <fullName evidence="1">Uncharacterized protein</fullName>
    </submittedName>
</protein>
<gene>
    <name evidence="1" type="ORF">B0T25DRAFT_425980</name>
</gene>